<evidence type="ECO:0000256" key="3">
    <source>
        <dbReference type="HAMAP-Rule" id="MF_00187"/>
    </source>
</evidence>
<keyword evidence="2 3" id="KW-0501">Molybdenum cofactor biosynthesis</keyword>
<dbReference type="InterPro" id="IPR003786">
    <property type="entry name" value="FdhD"/>
</dbReference>
<dbReference type="HAMAP" id="MF_00187">
    <property type="entry name" value="FdhD"/>
    <property type="match status" value="1"/>
</dbReference>
<dbReference type="SUPFAM" id="SSF53927">
    <property type="entry name" value="Cytidine deaminase-like"/>
    <property type="match status" value="1"/>
</dbReference>
<comment type="subcellular location">
    <subcellularLocation>
        <location evidence="3">Cytoplasm</location>
    </subcellularLocation>
</comment>
<dbReference type="Pfam" id="PF02634">
    <property type="entry name" value="FdhD-NarQ"/>
    <property type="match status" value="1"/>
</dbReference>
<keyword evidence="5" id="KW-1185">Reference proteome</keyword>
<evidence type="ECO:0000313" key="5">
    <source>
        <dbReference type="Proteomes" id="UP001157133"/>
    </source>
</evidence>
<gene>
    <name evidence="3 4" type="primary">fdhD</name>
    <name evidence="4" type="ORF">theurythT_02350</name>
</gene>
<sequence length="289" mass="31472">MTQKGVSPYLSNAVASTTKIVRANNHRSVANDAVIVETPLQIQLQQLDRKIPIATIMRTPGDDRSLALGFVFAENIIKQGSDVTSIGSEQENEIILTIAADIPVDIQALSRPFVSYSGCGICGKTTLKQLALQQHRAIDESKHWLPFDSLLEHASLLSSHQQLFQKTGGVHGAALLQRQDNTLVLLDCKEDVGRHNAVDKLVGKHLLSTLPTHNVLLLSGRISFELVQKAVMAGISVIAAIGAPSSLAIQTAKQFNLTLIGFMQTSQANIYCGDWRLQENSQEFSNDNI</sequence>
<proteinExistence type="inferred from homology"/>
<dbReference type="EMBL" id="BSSU01000001">
    <property type="protein sequence ID" value="GLX80783.1"/>
    <property type="molecule type" value="Genomic_DNA"/>
</dbReference>
<reference evidence="4 5" key="1">
    <citation type="submission" date="2023-03" db="EMBL/GenBank/DDBJ databases">
        <title>Draft genome sequence of Thalassotalea eurytherma JCM 18482T.</title>
        <authorList>
            <person name="Sawabe T."/>
        </authorList>
    </citation>
    <scope>NUCLEOTIDE SEQUENCE [LARGE SCALE GENOMIC DNA]</scope>
    <source>
        <strain evidence="4 5">JCM 18482</strain>
    </source>
</reference>
<dbReference type="InterPro" id="IPR016193">
    <property type="entry name" value="Cytidine_deaminase-like"/>
</dbReference>
<accession>A0ABQ6GXW5</accession>
<dbReference type="PANTHER" id="PTHR30592">
    <property type="entry name" value="FORMATE DEHYDROGENASE"/>
    <property type="match status" value="1"/>
</dbReference>
<organism evidence="4 5">
    <name type="scientific">Thalassotalea eurytherma</name>
    <dbReference type="NCBI Taxonomy" id="1144278"/>
    <lineage>
        <taxon>Bacteria</taxon>
        <taxon>Pseudomonadati</taxon>
        <taxon>Pseudomonadota</taxon>
        <taxon>Gammaproteobacteria</taxon>
        <taxon>Alteromonadales</taxon>
        <taxon>Colwelliaceae</taxon>
        <taxon>Thalassotalea</taxon>
    </lineage>
</organism>
<comment type="caution">
    <text evidence="4">The sequence shown here is derived from an EMBL/GenBank/DDBJ whole genome shotgun (WGS) entry which is preliminary data.</text>
</comment>
<feature type="active site" description="Cysteine persulfide intermediate" evidence="3">
    <location>
        <position position="119"/>
    </location>
</feature>
<evidence type="ECO:0000256" key="1">
    <source>
        <dbReference type="ARBA" id="ARBA00022490"/>
    </source>
</evidence>
<keyword evidence="1 3" id="KW-0963">Cytoplasm</keyword>
<dbReference type="PANTHER" id="PTHR30592:SF1">
    <property type="entry name" value="SULFUR CARRIER PROTEIN FDHD"/>
    <property type="match status" value="1"/>
</dbReference>
<dbReference type="NCBIfam" id="TIGR00129">
    <property type="entry name" value="fdhD_narQ"/>
    <property type="match status" value="1"/>
</dbReference>
<comment type="caution">
    <text evidence="3">Lacks conserved residue(s) required for the propagation of feature annotation.</text>
</comment>
<evidence type="ECO:0000313" key="4">
    <source>
        <dbReference type="EMBL" id="GLX80783.1"/>
    </source>
</evidence>
<dbReference type="Gene3D" id="3.40.140.10">
    <property type="entry name" value="Cytidine Deaminase, domain 2"/>
    <property type="match status" value="1"/>
</dbReference>
<dbReference type="PIRSF" id="PIRSF015626">
    <property type="entry name" value="FdhD"/>
    <property type="match status" value="1"/>
</dbReference>
<dbReference type="Proteomes" id="UP001157133">
    <property type="component" value="Unassembled WGS sequence"/>
</dbReference>
<dbReference type="Gene3D" id="3.10.20.10">
    <property type="match status" value="1"/>
</dbReference>
<comment type="function">
    <text evidence="3">Required for formate dehydrogenase (FDH) activity. Acts as a sulfur carrier protein that transfers sulfur from IscS to the molybdenum cofactor prior to its insertion into FDH.</text>
</comment>
<dbReference type="RefSeq" id="WP_284206097.1">
    <property type="nucleotide sequence ID" value="NZ_BSSU01000001.1"/>
</dbReference>
<name>A0ABQ6GXW5_9GAMM</name>
<evidence type="ECO:0000256" key="2">
    <source>
        <dbReference type="ARBA" id="ARBA00023150"/>
    </source>
</evidence>
<protein>
    <recommendedName>
        <fullName evidence="3">Sulfur carrier protein FdhD</fullName>
    </recommendedName>
</protein>
<comment type="similarity">
    <text evidence="3">Belongs to the FdhD family.</text>
</comment>